<dbReference type="PANTHER" id="PTHR10160">
    <property type="entry name" value="NAD(P) TRANSHYDROGENASE"/>
    <property type="match status" value="1"/>
</dbReference>
<dbReference type="GO" id="GO:0008750">
    <property type="term" value="F:proton-translocating NAD(P)+ transhydrogenase activity"/>
    <property type="evidence" value="ECO:0007669"/>
    <property type="project" value="UniProtKB-EC"/>
</dbReference>
<protein>
    <recommendedName>
        <fullName evidence="9">NAD(P) transhydrogenase subunit alpha part 1</fullName>
        <ecNumber evidence="3">7.1.1.1</ecNumber>
    </recommendedName>
    <alternativeName>
        <fullName evidence="11">Nicotinamide nucleotide transhydrogenase subunit alpha 1</fullName>
    </alternativeName>
    <alternativeName>
        <fullName evidence="10">Pyridine nucleotide transhydrogenase subunit alpha 1</fullName>
    </alternativeName>
</protein>
<reference evidence="14" key="1">
    <citation type="journal article" date="2011" name="Environ. Microbiol.">
        <title>Time-series analyses of Monterey Bay coastal microbial picoplankton using a 'genome proxy' microarray.</title>
        <authorList>
            <person name="Rich V.I."/>
            <person name="Pham V.D."/>
            <person name="Eppley J."/>
            <person name="Shi Y."/>
            <person name="DeLong E.F."/>
        </authorList>
    </citation>
    <scope>NUCLEOTIDE SEQUENCE</scope>
</reference>
<dbReference type="AlphaFoldDB" id="E0XSS2"/>
<feature type="domain" description="Alanine dehydrogenase/pyridine nucleotide transhydrogenase NAD(H)-binding" evidence="12">
    <location>
        <begin position="145"/>
        <end position="314"/>
    </location>
</feature>
<evidence type="ECO:0000259" key="12">
    <source>
        <dbReference type="SMART" id="SM01002"/>
    </source>
</evidence>
<comment type="catalytic activity">
    <reaction evidence="8">
        <text>NAD(+) + NADPH + H(+)(in) = NADH + NADP(+) + H(+)(out)</text>
        <dbReference type="Rhea" id="RHEA:47992"/>
        <dbReference type="ChEBI" id="CHEBI:15378"/>
        <dbReference type="ChEBI" id="CHEBI:57540"/>
        <dbReference type="ChEBI" id="CHEBI:57783"/>
        <dbReference type="ChEBI" id="CHEBI:57945"/>
        <dbReference type="ChEBI" id="CHEBI:58349"/>
        <dbReference type="EC" id="7.1.1.1"/>
    </reaction>
</comment>
<evidence type="ECO:0000256" key="4">
    <source>
        <dbReference type="ARBA" id="ARBA00022741"/>
    </source>
</evidence>
<feature type="domain" description="Alanine dehydrogenase/pyridine nucleotide transhydrogenase N-terminal" evidence="13">
    <location>
        <begin position="4"/>
        <end position="136"/>
    </location>
</feature>
<evidence type="ECO:0000256" key="8">
    <source>
        <dbReference type="ARBA" id="ARBA00048202"/>
    </source>
</evidence>
<dbReference type="PANTHER" id="PTHR10160:SF19">
    <property type="entry name" value="PROTON-TRANSLOCATING NAD(P)(+) TRANSHYDROGENASE"/>
    <property type="match status" value="1"/>
</dbReference>
<keyword evidence="4" id="KW-0547">Nucleotide-binding</keyword>
<dbReference type="GO" id="GO:0005886">
    <property type="term" value="C:plasma membrane"/>
    <property type="evidence" value="ECO:0007669"/>
    <property type="project" value="TreeGrafter"/>
</dbReference>
<comment type="similarity">
    <text evidence="2">Belongs to the AlaDH/PNT family.</text>
</comment>
<keyword evidence="7" id="KW-0520">NAD</keyword>
<dbReference type="InterPro" id="IPR008143">
    <property type="entry name" value="Ala_DH/PNT_CS2"/>
</dbReference>
<dbReference type="GO" id="GO:0006740">
    <property type="term" value="P:NADPH regeneration"/>
    <property type="evidence" value="ECO:0007669"/>
    <property type="project" value="TreeGrafter"/>
</dbReference>
<evidence type="ECO:0000256" key="6">
    <source>
        <dbReference type="ARBA" id="ARBA00022967"/>
    </source>
</evidence>
<sequence length="370" mass="39832">MQIGIPRETFDGETRVSATPETVKKLVDDGHEVFIAENAGKLSNILNDDYVEAGAKICTQNESLEKPLILKVNAPTISEFKSIKSGSTLVGMLNPFDKKVLELLCESNVTAFSLEKAPRTTRAQTLDVLSSQANLAGYKAVIIAANEFPRLFPMLMTAAGTVKAAKIVIIGAGVAGLQAIATAKRLGAIVEASDVRPAVKEQVESLGARFIDVPFETDEEISAAKGEGGYAKSMPQSWLERQSREVGIRVSKADVVITTALIPGKKAPVLITREMIKKMRAGSVIIDLATEQGGNCEGSVTGEIILIENVKVVGLTNLPALVPTDASSLYARNIFDFLKLILNNEKNLHYPIEDEIVSSTLVVKEGKIWK</sequence>
<dbReference type="SUPFAM" id="SSF51735">
    <property type="entry name" value="NAD(P)-binding Rossmann-fold domains"/>
    <property type="match status" value="1"/>
</dbReference>
<dbReference type="PROSITE" id="PS00837">
    <property type="entry name" value="ALADH_PNT_2"/>
    <property type="match status" value="1"/>
</dbReference>
<evidence type="ECO:0000256" key="7">
    <source>
        <dbReference type="ARBA" id="ARBA00023027"/>
    </source>
</evidence>
<evidence type="ECO:0000313" key="14">
    <source>
        <dbReference type="EMBL" id="ADI17476.1"/>
    </source>
</evidence>
<dbReference type="EMBL" id="GU474866">
    <property type="protein sequence ID" value="ADI17476.1"/>
    <property type="molecule type" value="Genomic_DNA"/>
</dbReference>
<keyword evidence="5" id="KW-0521">NADP</keyword>
<evidence type="ECO:0000256" key="9">
    <source>
        <dbReference type="ARBA" id="ARBA00071353"/>
    </source>
</evidence>
<dbReference type="InterPro" id="IPR036291">
    <property type="entry name" value="NAD(P)-bd_dom_sf"/>
</dbReference>
<name>E0XSS2_9PROT</name>
<dbReference type="GO" id="GO:0016491">
    <property type="term" value="F:oxidoreductase activity"/>
    <property type="evidence" value="ECO:0007669"/>
    <property type="project" value="InterPro"/>
</dbReference>
<organism evidence="14">
    <name type="scientific">uncultured beta proteobacterium HF0130_04F21</name>
    <dbReference type="NCBI Taxonomy" id="710819"/>
    <lineage>
        <taxon>Bacteria</taxon>
        <taxon>Pseudomonadati</taxon>
        <taxon>Pseudomonadota</taxon>
        <taxon>Betaproteobacteria</taxon>
        <taxon>Nitrosomonadales</taxon>
        <taxon>Nitrosomonadaceae</taxon>
        <taxon>environmental samples</taxon>
    </lineage>
</organism>
<keyword evidence="6" id="KW-1278">Translocase</keyword>
<dbReference type="Gene3D" id="3.40.50.720">
    <property type="entry name" value="NAD(P)-binding Rossmann-like Domain"/>
    <property type="match status" value="2"/>
</dbReference>
<dbReference type="SUPFAM" id="SSF52283">
    <property type="entry name" value="Formate/glycerate dehydrogenase catalytic domain-like"/>
    <property type="match status" value="1"/>
</dbReference>
<dbReference type="FunFam" id="3.40.50.720:FF:000188">
    <property type="entry name" value="NAD(P) transhydrogenase alpha subunit 1"/>
    <property type="match status" value="1"/>
</dbReference>
<evidence type="ECO:0000259" key="13">
    <source>
        <dbReference type="SMART" id="SM01003"/>
    </source>
</evidence>
<comment type="function">
    <text evidence="1">The transhydrogenation between NADH and NADP is coupled to respiration and ATP hydrolysis and functions as a proton pump across the membrane.</text>
</comment>
<proteinExistence type="inferred from homology"/>
<evidence type="ECO:0000256" key="3">
    <source>
        <dbReference type="ARBA" id="ARBA00012943"/>
    </source>
</evidence>
<dbReference type="GO" id="GO:0050661">
    <property type="term" value="F:NADP binding"/>
    <property type="evidence" value="ECO:0007669"/>
    <property type="project" value="TreeGrafter"/>
</dbReference>
<evidence type="ECO:0000256" key="10">
    <source>
        <dbReference type="ARBA" id="ARBA00076996"/>
    </source>
</evidence>
<evidence type="ECO:0000256" key="1">
    <source>
        <dbReference type="ARBA" id="ARBA00003943"/>
    </source>
</evidence>
<dbReference type="Pfam" id="PF05222">
    <property type="entry name" value="AlaDh_PNT_N"/>
    <property type="match status" value="1"/>
</dbReference>
<dbReference type="InterPro" id="IPR007886">
    <property type="entry name" value="AlaDH/PNT_N"/>
</dbReference>
<dbReference type="SMART" id="SM01003">
    <property type="entry name" value="AlaDh_PNT_N"/>
    <property type="match status" value="1"/>
</dbReference>
<dbReference type="NCBIfam" id="NF006942">
    <property type="entry name" value="PRK09424.1"/>
    <property type="match status" value="1"/>
</dbReference>
<dbReference type="InterPro" id="IPR007698">
    <property type="entry name" value="AlaDH/PNT_NAD(H)-bd"/>
</dbReference>
<evidence type="ECO:0000256" key="11">
    <source>
        <dbReference type="ARBA" id="ARBA00084087"/>
    </source>
</evidence>
<accession>E0XSS2</accession>
<dbReference type="SMART" id="SM01002">
    <property type="entry name" value="AlaDh_PNT_C"/>
    <property type="match status" value="1"/>
</dbReference>
<dbReference type="CDD" id="cd05304">
    <property type="entry name" value="Rubrum_tdh"/>
    <property type="match status" value="1"/>
</dbReference>
<dbReference type="EC" id="7.1.1.1" evidence="3"/>
<evidence type="ECO:0000256" key="2">
    <source>
        <dbReference type="ARBA" id="ARBA00005689"/>
    </source>
</evidence>
<dbReference type="Pfam" id="PF01262">
    <property type="entry name" value="AlaDh_PNT_C"/>
    <property type="match status" value="1"/>
</dbReference>
<evidence type="ECO:0000256" key="5">
    <source>
        <dbReference type="ARBA" id="ARBA00022857"/>
    </source>
</evidence>